<reference evidence="1" key="1">
    <citation type="submission" date="2021-04" db="EMBL/GenBank/DDBJ databases">
        <title>Pseudonocardia sp. nov., isolated from sandy soil of mangrove forest.</title>
        <authorList>
            <person name="Zan Z."/>
            <person name="Huang R."/>
            <person name="Liu W."/>
        </authorList>
    </citation>
    <scope>NUCLEOTIDE SEQUENCE</scope>
    <source>
        <strain evidence="1">S2-4</strain>
    </source>
</reference>
<accession>A0ABT0ZU55</accession>
<sequence length="101" mass="11072">MVYAYTQDVPIGPELYQRILDELGPEPLAGSLLHLCVRLPDGGLRYIDVWESEQACARAFDERIHPAVDRAFGGARPSGEPEVHHLDVIHASGALLLDGAR</sequence>
<comment type="caution">
    <text evidence="1">The sequence shown here is derived from an EMBL/GenBank/DDBJ whole genome shotgun (WGS) entry which is preliminary data.</text>
</comment>
<evidence type="ECO:0008006" key="3">
    <source>
        <dbReference type="Google" id="ProtNLM"/>
    </source>
</evidence>
<organism evidence="1 2">
    <name type="scientific">Pseudonocardia humida</name>
    <dbReference type="NCBI Taxonomy" id="2800819"/>
    <lineage>
        <taxon>Bacteria</taxon>
        <taxon>Bacillati</taxon>
        <taxon>Actinomycetota</taxon>
        <taxon>Actinomycetes</taxon>
        <taxon>Pseudonocardiales</taxon>
        <taxon>Pseudonocardiaceae</taxon>
        <taxon>Pseudonocardia</taxon>
    </lineage>
</organism>
<dbReference type="RefSeq" id="WP_252435814.1">
    <property type="nucleotide sequence ID" value="NZ_JAGSOV010000009.1"/>
</dbReference>
<evidence type="ECO:0000313" key="2">
    <source>
        <dbReference type="Proteomes" id="UP001165283"/>
    </source>
</evidence>
<proteinExistence type="predicted"/>
<dbReference type="Proteomes" id="UP001165283">
    <property type="component" value="Unassembled WGS sequence"/>
</dbReference>
<name>A0ABT0ZU55_9PSEU</name>
<dbReference type="EMBL" id="JAGSOV010000009">
    <property type="protein sequence ID" value="MCO1654215.1"/>
    <property type="molecule type" value="Genomic_DNA"/>
</dbReference>
<gene>
    <name evidence="1" type="ORF">KDL28_04030</name>
</gene>
<evidence type="ECO:0000313" key="1">
    <source>
        <dbReference type="EMBL" id="MCO1654215.1"/>
    </source>
</evidence>
<keyword evidence="2" id="KW-1185">Reference proteome</keyword>
<protein>
    <recommendedName>
        <fullName evidence="3">Antibiotic biosynthesis monooxygenase</fullName>
    </recommendedName>
</protein>